<sequence>MIERHIECTLRQRLGAVVPAVVLFGPRQVGKTTLAALLTPPT</sequence>
<keyword evidence="2" id="KW-1185">Reference proteome</keyword>
<dbReference type="EMBL" id="AOGK01000002">
    <property type="protein sequence ID" value="MDG5974087.1"/>
    <property type="molecule type" value="Genomic_DNA"/>
</dbReference>
<protein>
    <recommendedName>
        <fullName evidence="3">AAA domain-containing protein</fullName>
    </recommendedName>
</protein>
<evidence type="ECO:0008006" key="3">
    <source>
        <dbReference type="Google" id="ProtNLM"/>
    </source>
</evidence>
<proteinExistence type="predicted"/>
<reference evidence="1" key="1">
    <citation type="submission" date="2013-01" db="EMBL/GenBank/DDBJ databases">
        <title>Genome draft of Hydrogenophaga taeniospiralis 2K1.</title>
        <authorList>
            <person name="Gomila M."/>
            <person name="Lalucat J."/>
        </authorList>
    </citation>
    <scope>NUCLEOTIDE SEQUENCE</scope>
    <source>
        <strain evidence="1">CCUG 15921</strain>
    </source>
</reference>
<dbReference type="AlphaFoldDB" id="A0A9X4S6Q5"/>
<gene>
    <name evidence="1" type="ORF">H010_02422</name>
</gene>
<organism evidence="1 2">
    <name type="scientific">Hydrogenophaga taeniospiralis CCUG 15921</name>
    <dbReference type="NCBI Taxonomy" id="1281780"/>
    <lineage>
        <taxon>Bacteria</taxon>
        <taxon>Pseudomonadati</taxon>
        <taxon>Pseudomonadota</taxon>
        <taxon>Betaproteobacteria</taxon>
        <taxon>Burkholderiales</taxon>
        <taxon>Comamonadaceae</taxon>
        <taxon>Hydrogenophaga</taxon>
    </lineage>
</organism>
<accession>A0A9X4S6Q5</accession>
<dbReference type="Proteomes" id="UP001152876">
    <property type="component" value="Unassembled WGS sequence"/>
</dbReference>
<dbReference type="RefSeq" id="WP_279338444.1">
    <property type="nucleotide sequence ID" value="NZ_AOGK01000002.1"/>
</dbReference>
<evidence type="ECO:0000313" key="2">
    <source>
        <dbReference type="Proteomes" id="UP001152876"/>
    </source>
</evidence>
<evidence type="ECO:0000313" key="1">
    <source>
        <dbReference type="EMBL" id="MDG5974087.1"/>
    </source>
</evidence>
<name>A0A9X4S6Q5_9BURK</name>
<comment type="caution">
    <text evidence="1">The sequence shown here is derived from an EMBL/GenBank/DDBJ whole genome shotgun (WGS) entry which is preliminary data.</text>
</comment>